<dbReference type="EMBL" id="KI911155">
    <property type="protein sequence ID" value="ETR99627.1"/>
    <property type="molecule type" value="Genomic_DNA"/>
</dbReference>
<dbReference type="Pfam" id="PF00004">
    <property type="entry name" value="AAA"/>
    <property type="match status" value="1"/>
</dbReference>
<dbReference type="InterPro" id="IPR003959">
    <property type="entry name" value="ATPase_AAA_core"/>
</dbReference>
<dbReference type="OrthoDB" id="10042665at2759"/>
<dbReference type="CDD" id="cd19481">
    <property type="entry name" value="RecA-like_protease"/>
    <property type="match status" value="1"/>
</dbReference>
<dbReference type="AlphaFoldDB" id="A0A024S3F8"/>
<dbReference type="InterPro" id="IPR056599">
    <property type="entry name" value="AAA_lid_fung"/>
</dbReference>
<sequence length="883" mass="102284">MEESSSESVTDQFHYSSHGRPQRKWVQQRYGRSSPTPAEAYADEAYSDEESSDEESSEELHENPYEPYEEPYEVPCKATDDRRSSASLTPESQKRDVVIGVRFYDTRGFYNRVVNDAGDFTIEALVGSPDATEDNRLEMARRNRIISRRHEHRNLNDGKLLPVSKLGTPGRISMVRIRSAAVVRAIIEFGGNPTMSLDYSLDGKLFLFPRPFTSFFYCQNDMKKRLAELRRRLEMEPEPEGPETAAPQPGEESDERALNKRAVEELRLYIEFVDSYIMPLWKQFDEVNDKTPRSISYGDIPLLFRAGELAYIRPPVEIRNNPNSGIQTVFKMVRSLRNNCRRKGNMFWSVYCLDYQDGGYTAVWRTIQFPHFDGLGIITTLPCYPLKLHPDCKRLLEHQIKGGENFRKCVEVGIRDIYYSGWTLVTGMLPKSYNASNIPEPEHVESEVIIDFKEGLRQLPSALYEPGDGRLDEPSFETRRHDSFLPEYRIWREPICEEYQSIRESLFSREDEIHRQIWQDIEKQDKFLTRNRDIAGIYFTDKHLAILPKRLPGYVLRERKFAILNARNVEIDLETGKAGLDIVQMPLGHKRIIKSAVAAHFQKRQRERSHRTTVRGVDLVRGKGNGLIILLHGPPGTGKTLTAEAVALEQKKPLFPITCGDLGFTPDKVEQSLKDIFRYAHLWDCILLLDEADVFLTRRNVTDIQRNALVSVFLRVLEYYSGILFLTTNRVGAIDEAFRSRIHISLNYKYLNCDETIAILDTHLKRLPRHNPKSASRRVEETGMIVRHNEIRSYIRQEYLKYSEKYKRERGPWNGRQIRNAVHIAACLAIYENQLDNSRDPVVLTAEHFRTVAKTTDEFDDYMKRVRRADADTMARMAGERDD</sequence>
<gene>
    <name evidence="3" type="ORF">M419DRAFT_85702</name>
</gene>
<feature type="region of interest" description="Disordered" evidence="1">
    <location>
        <begin position="234"/>
        <end position="257"/>
    </location>
</feature>
<dbReference type="GO" id="GO:0005524">
    <property type="term" value="F:ATP binding"/>
    <property type="evidence" value="ECO:0007669"/>
    <property type="project" value="InterPro"/>
</dbReference>
<keyword evidence="3" id="KW-0378">Hydrolase</keyword>
<dbReference type="KEGG" id="trr:M419DRAFT_85702"/>
<dbReference type="PANTHER" id="PTHR46411:SF3">
    <property type="entry name" value="AAA+ ATPASE DOMAIN-CONTAINING PROTEIN"/>
    <property type="match status" value="1"/>
</dbReference>
<dbReference type="Pfam" id="PF22942">
    <property type="entry name" value="DUF7025"/>
    <property type="match status" value="1"/>
</dbReference>
<feature type="non-terminal residue" evidence="3">
    <location>
        <position position="883"/>
    </location>
</feature>
<evidence type="ECO:0000313" key="3">
    <source>
        <dbReference type="EMBL" id="ETR99627.1"/>
    </source>
</evidence>
<accession>A0A024S3F8</accession>
<protein>
    <submittedName>
        <fullName evidence="3">p-loop containing nucleoside triphosphate hydrolase protein</fullName>
    </submittedName>
</protein>
<reference evidence="4" key="1">
    <citation type="journal article" date="2013" name="Ind. Biotechnol.">
        <title>Comparative genomics analysis of Trichoderma reesei strains.</title>
        <authorList>
            <person name="Koike H."/>
            <person name="Aerts A."/>
            <person name="LaButti K."/>
            <person name="Grigoriev I.V."/>
            <person name="Baker S.E."/>
        </authorList>
    </citation>
    <scope>NUCLEOTIDE SEQUENCE [LARGE SCALE GENOMIC DNA]</scope>
    <source>
        <strain evidence="4">ATCC 56765 / BCRC 32924 / NRRL 11460 / Rut C-30</strain>
    </source>
</reference>
<proteinExistence type="predicted"/>
<evidence type="ECO:0000259" key="2">
    <source>
        <dbReference type="SMART" id="SM00382"/>
    </source>
</evidence>
<dbReference type="InterPro" id="IPR003593">
    <property type="entry name" value="AAA+_ATPase"/>
</dbReference>
<dbReference type="Proteomes" id="UP000024376">
    <property type="component" value="Unassembled WGS sequence"/>
</dbReference>
<dbReference type="PANTHER" id="PTHR46411">
    <property type="entry name" value="FAMILY ATPASE, PUTATIVE-RELATED"/>
    <property type="match status" value="1"/>
</dbReference>
<feature type="region of interest" description="Disordered" evidence="1">
    <location>
        <begin position="1"/>
        <end position="72"/>
    </location>
</feature>
<dbReference type="SUPFAM" id="SSF52540">
    <property type="entry name" value="P-loop containing nucleoside triphosphate hydrolases"/>
    <property type="match status" value="1"/>
</dbReference>
<name>A0A024S3F8_HYPJR</name>
<dbReference type="GO" id="GO:0016887">
    <property type="term" value="F:ATP hydrolysis activity"/>
    <property type="evidence" value="ECO:0007669"/>
    <property type="project" value="InterPro"/>
</dbReference>
<dbReference type="HOGENOM" id="CLU_004471_2_3_1"/>
<dbReference type="Pfam" id="PF23232">
    <property type="entry name" value="AAA_lid_13"/>
    <property type="match status" value="1"/>
</dbReference>
<feature type="compositionally biased region" description="Polar residues" evidence="1">
    <location>
        <begin position="1"/>
        <end position="15"/>
    </location>
</feature>
<dbReference type="InterPro" id="IPR027417">
    <property type="entry name" value="P-loop_NTPase"/>
</dbReference>
<dbReference type="InterPro" id="IPR054289">
    <property type="entry name" value="DUF7025"/>
</dbReference>
<organism evidence="3 4">
    <name type="scientific">Hypocrea jecorina (strain ATCC 56765 / BCRC 32924 / NRRL 11460 / Rut C-30)</name>
    <name type="common">Trichoderma reesei</name>
    <dbReference type="NCBI Taxonomy" id="1344414"/>
    <lineage>
        <taxon>Eukaryota</taxon>
        <taxon>Fungi</taxon>
        <taxon>Dikarya</taxon>
        <taxon>Ascomycota</taxon>
        <taxon>Pezizomycotina</taxon>
        <taxon>Sordariomycetes</taxon>
        <taxon>Hypocreomycetidae</taxon>
        <taxon>Hypocreales</taxon>
        <taxon>Hypocreaceae</taxon>
        <taxon>Trichoderma</taxon>
    </lineage>
</organism>
<feature type="compositionally biased region" description="Acidic residues" evidence="1">
    <location>
        <begin position="41"/>
        <end position="57"/>
    </location>
</feature>
<evidence type="ECO:0000256" key="1">
    <source>
        <dbReference type="SAM" id="MobiDB-lite"/>
    </source>
</evidence>
<dbReference type="Gene3D" id="3.40.50.300">
    <property type="entry name" value="P-loop containing nucleotide triphosphate hydrolases"/>
    <property type="match status" value="1"/>
</dbReference>
<feature type="domain" description="AAA+ ATPase" evidence="2">
    <location>
        <begin position="625"/>
        <end position="752"/>
    </location>
</feature>
<dbReference type="SMART" id="SM00382">
    <property type="entry name" value="AAA"/>
    <property type="match status" value="1"/>
</dbReference>
<evidence type="ECO:0000313" key="4">
    <source>
        <dbReference type="Proteomes" id="UP000024376"/>
    </source>
</evidence>